<evidence type="ECO:0000313" key="1">
    <source>
        <dbReference type="EMBL" id="DAG92320.1"/>
    </source>
</evidence>
<reference evidence="1" key="1">
    <citation type="journal article" date="2021" name="Proc. Natl. Acad. Sci. U.S.A.">
        <title>A Catalog of Tens of Thousands of Viruses from Human Metagenomes Reveals Hidden Associations with Chronic Diseases.</title>
        <authorList>
            <person name="Tisza M.J."/>
            <person name="Buck C.B."/>
        </authorList>
    </citation>
    <scope>NUCLEOTIDE SEQUENCE</scope>
    <source>
        <strain evidence="1">Ctnaj7</strain>
    </source>
</reference>
<protein>
    <submittedName>
        <fullName evidence="1">Uncharacterized protein</fullName>
    </submittedName>
</protein>
<organism evidence="1">
    <name type="scientific">Ackermannviridae sp</name>
    <dbReference type="NCBI Taxonomy" id="2831612"/>
    <lineage>
        <taxon>Viruses</taxon>
        <taxon>Duplodnaviria</taxon>
        <taxon>Heunggongvirae</taxon>
        <taxon>Uroviricota</taxon>
        <taxon>Caudoviricetes</taxon>
        <taxon>Pantevenvirales</taxon>
        <taxon>Ackermannviridae</taxon>
    </lineage>
</organism>
<accession>A0A8S5VMW0</accession>
<sequence>MDNKLFYGREDGWEAYDFLIPRLPKFYRYRILFWDFIGSLANGDEHTLENLMASDDSLKLLYKVFYNMTNVGEEKPITICDVKFCDDEELEKIEDTDEDDDSKCDLESHRDEVNWLMRTNMGYAKVIKKWEHELMSDSYYGKTKK</sequence>
<name>A0A8S5VMW0_9CAUD</name>
<proteinExistence type="predicted"/>
<dbReference type="EMBL" id="BK035305">
    <property type="protein sequence ID" value="DAG92320.1"/>
    <property type="molecule type" value="Genomic_DNA"/>
</dbReference>